<name>A0A257T6Y7_9PROT</name>
<dbReference type="Proteomes" id="UP000216779">
    <property type="component" value="Unassembled WGS sequence"/>
</dbReference>
<sequence length="219" mass="25738">MANETSAEVYRLHVWIRQITPMIWRRLLVRSDSTITDLHHILQIVFGWSDAHLNGFHIHGQDYGVYHDGGVSFSTNPNQVRLCDFKFRINERFSYEYDFGDCWQHVVRVEAHLKPEDKMTYPRCIGGQRRAPPEDCGGPLAFMTRRDDISLQAMDIFADILDDLECHNAEALENHVDNINELREWLTLDHFDRRAVNRRLRQYAAHDTTWMDVVIARSL</sequence>
<evidence type="ECO:0000313" key="2">
    <source>
        <dbReference type="EMBL" id="OYV81313.1"/>
    </source>
</evidence>
<dbReference type="PANTHER" id="PTHR41878">
    <property type="entry name" value="LEXA REPRESSOR-RELATED"/>
    <property type="match status" value="1"/>
</dbReference>
<dbReference type="AlphaFoldDB" id="A0A257T6Y7"/>
<dbReference type="InterPro" id="IPR024047">
    <property type="entry name" value="MM3350-like_sf"/>
</dbReference>
<comment type="caution">
    <text evidence="2">The sequence shown here is derived from an EMBL/GenBank/DDBJ whole genome shotgun (WGS) entry which is preliminary data.</text>
</comment>
<evidence type="ECO:0000313" key="3">
    <source>
        <dbReference type="Proteomes" id="UP000216779"/>
    </source>
</evidence>
<reference evidence="2 3" key="1">
    <citation type="submission" date="2017-03" db="EMBL/GenBank/DDBJ databases">
        <title>Lifting the veil on microbial sulfur biogeochemistry in mining wastewaters.</title>
        <authorList>
            <person name="Kantor R.S."/>
            <person name="Colenbrander Nelson T."/>
            <person name="Marshall S."/>
            <person name="Bennett D."/>
            <person name="Apte S."/>
            <person name="Camacho D."/>
            <person name="Thomas B.C."/>
            <person name="Warren L.A."/>
            <person name="Banfield J.F."/>
        </authorList>
    </citation>
    <scope>NUCLEOTIDE SEQUENCE [LARGE SCALE GENOMIC DNA]</scope>
    <source>
        <strain evidence="2">21-59-9</strain>
    </source>
</reference>
<dbReference type="SUPFAM" id="SSF159941">
    <property type="entry name" value="MM3350-like"/>
    <property type="match status" value="1"/>
</dbReference>
<feature type="domain" description="Plasmid pRiA4b Orf3-like" evidence="1">
    <location>
        <begin position="9"/>
        <end position="144"/>
    </location>
</feature>
<protein>
    <recommendedName>
        <fullName evidence="1">Plasmid pRiA4b Orf3-like domain-containing protein</fullName>
    </recommendedName>
</protein>
<accession>A0A257T6Y7</accession>
<dbReference type="PANTHER" id="PTHR41878:SF1">
    <property type="entry name" value="TNPR PROTEIN"/>
    <property type="match status" value="1"/>
</dbReference>
<evidence type="ECO:0000259" key="1">
    <source>
        <dbReference type="Pfam" id="PF07929"/>
    </source>
</evidence>
<organism evidence="2 3">
    <name type="scientific">Acidithiobacillus ferrivorans</name>
    <dbReference type="NCBI Taxonomy" id="160808"/>
    <lineage>
        <taxon>Bacteria</taxon>
        <taxon>Pseudomonadati</taxon>
        <taxon>Pseudomonadota</taxon>
        <taxon>Acidithiobacillia</taxon>
        <taxon>Acidithiobacillales</taxon>
        <taxon>Acidithiobacillaceae</taxon>
        <taxon>Acidithiobacillus</taxon>
    </lineage>
</organism>
<gene>
    <name evidence="2" type="ORF">B7Z70_05995</name>
</gene>
<dbReference type="EMBL" id="NCBC01000164">
    <property type="protein sequence ID" value="OYV81313.1"/>
    <property type="molecule type" value="Genomic_DNA"/>
</dbReference>
<dbReference type="Gene3D" id="3.10.290.30">
    <property type="entry name" value="MM3350-like"/>
    <property type="match status" value="1"/>
</dbReference>
<dbReference type="Pfam" id="PF07929">
    <property type="entry name" value="PRiA4_ORF3"/>
    <property type="match status" value="1"/>
</dbReference>
<proteinExistence type="predicted"/>
<dbReference type="InterPro" id="IPR012912">
    <property type="entry name" value="Plasmid_pRiA4b_Orf3-like"/>
</dbReference>